<name>Q10WP8_TRIEI</name>
<dbReference type="HOGENOM" id="CLU_2684642_0_0_3"/>
<dbReference type="OrthoDB" id="467406at2"/>
<dbReference type="RefSeq" id="WP_011613652.1">
    <property type="nucleotide sequence ID" value="NC_008312.1"/>
</dbReference>
<organism evidence="1">
    <name type="scientific">Trichodesmium erythraeum (strain IMS101)</name>
    <dbReference type="NCBI Taxonomy" id="203124"/>
    <lineage>
        <taxon>Bacteria</taxon>
        <taxon>Bacillati</taxon>
        <taxon>Cyanobacteriota</taxon>
        <taxon>Cyanophyceae</taxon>
        <taxon>Oscillatoriophycideae</taxon>
        <taxon>Oscillatoriales</taxon>
        <taxon>Microcoleaceae</taxon>
        <taxon>Trichodesmium</taxon>
    </lineage>
</organism>
<evidence type="ECO:0000313" key="1">
    <source>
        <dbReference type="EMBL" id="ABG53326.1"/>
    </source>
</evidence>
<dbReference type="AlphaFoldDB" id="Q10WP8"/>
<gene>
    <name evidence="1" type="ordered locus">Tery_4334</name>
</gene>
<reference evidence="1" key="1">
    <citation type="submission" date="2006-06" db="EMBL/GenBank/DDBJ databases">
        <title>Complete sequence of Trichodesmium erythraeum IMS101.</title>
        <authorList>
            <consortium name="US DOE Joint Genome Institute"/>
            <person name="Copeland A."/>
            <person name="Lucas S."/>
            <person name="Lapidus A."/>
            <person name="Barry K."/>
            <person name="Detter J.C."/>
            <person name="Glavina del Rio T."/>
            <person name="Hammon N."/>
            <person name="Israni S."/>
            <person name="Dalin E."/>
            <person name="Tice H."/>
            <person name="Pitluck S."/>
            <person name="Kiss H."/>
            <person name="Munk A.C."/>
            <person name="Brettin T."/>
            <person name="Bruce D."/>
            <person name="Han C."/>
            <person name="Tapia R."/>
            <person name="Gilna P."/>
            <person name="Schmutz J."/>
            <person name="Larimer F."/>
            <person name="Land M."/>
            <person name="Hauser L."/>
            <person name="Kyrpides N."/>
            <person name="Kim E."/>
            <person name="Richardson P."/>
        </authorList>
    </citation>
    <scope>NUCLEOTIDE SEQUENCE [LARGE SCALE GENOMIC DNA]</scope>
    <source>
        <strain evidence="1">IMS101</strain>
    </source>
</reference>
<dbReference type="EMBL" id="CP000393">
    <property type="protein sequence ID" value="ABG53326.1"/>
    <property type="molecule type" value="Genomic_DNA"/>
</dbReference>
<proteinExistence type="predicted"/>
<evidence type="ECO:0008006" key="2">
    <source>
        <dbReference type="Google" id="ProtNLM"/>
    </source>
</evidence>
<accession>Q10WP8</accession>
<protein>
    <recommendedName>
        <fullName evidence="2">Ketol-acid reductoisomerase</fullName>
    </recommendedName>
</protein>
<dbReference type="KEGG" id="ter:Tery_4334"/>
<sequence length="72" mass="8411">MNKNLILLFFIVAIVFVSFGDSLEFIPEPIQNASFKSRKFAVGLWPDWLKPKNRNERTEEALEKLENPDQTE</sequence>